<gene>
    <name evidence="1" type="ORF">TPAB3V08_LOCUS185</name>
</gene>
<protein>
    <submittedName>
        <fullName evidence="1">Uncharacterized protein</fullName>
    </submittedName>
</protein>
<organism evidence="1 2">
    <name type="scientific">Timema podura</name>
    <name type="common">Walking stick</name>
    <dbReference type="NCBI Taxonomy" id="61482"/>
    <lineage>
        <taxon>Eukaryota</taxon>
        <taxon>Metazoa</taxon>
        <taxon>Ecdysozoa</taxon>
        <taxon>Arthropoda</taxon>
        <taxon>Hexapoda</taxon>
        <taxon>Insecta</taxon>
        <taxon>Pterygota</taxon>
        <taxon>Neoptera</taxon>
        <taxon>Polyneoptera</taxon>
        <taxon>Phasmatodea</taxon>
        <taxon>Timematodea</taxon>
        <taxon>Timematoidea</taxon>
        <taxon>Timematidae</taxon>
        <taxon>Timema</taxon>
    </lineage>
</organism>
<proteinExistence type="predicted"/>
<name>A0ABN7NJP6_TIMPD</name>
<evidence type="ECO:0000313" key="2">
    <source>
        <dbReference type="Proteomes" id="UP001153148"/>
    </source>
</evidence>
<comment type="caution">
    <text evidence="1">The sequence shown here is derived from an EMBL/GenBank/DDBJ whole genome shotgun (WGS) entry which is preliminary data.</text>
</comment>
<sequence>MRSILETAVLIVRRAALTQQRIIGYPSHSDLIHRVLLPVWVIRLCINHANGFRDKEGYISRKCTRICVEVEWKRELANPPSTLGRDSNLDLPVIGSLFNCENSVLDHAAIEADLLADGVEIGIRIPVESTEGVHRLGSNLCLTVTDEMGGRAPRVDGSRGQYRTSSHRSQGRPAVVGLQVQRSKAFCVQSSLTESVWFRLPFSVKWRVVYHFILVRFMLYSSFSSEVLLASSSRRQIRIPVQMFDYFIPTVEFSLMFRSSTGLRTKHHKGPIPCFPRTPA</sequence>
<keyword evidence="2" id="KW-1185">Reference proteome</keyword>
<evidence type="ECO:0000313" key="1">
    <source>
        <dbReference type="EMBL" id="CAG2053104.1"/>
    </source>
</evidence>
<reference evidence="1" key="1">
    <citation type="submission" date="2021-03" db="EMBL/GenBank/DDBJ databases">
        <authorList>
            <person name="Tran Van P."/>
        </authorList>
    </citation>
    <scope>NUCLEOTIDE SEQUENCE</scope>
</reference>
<dbReference type="Proteomes" id="UP001153148">
    <property type="component" value="Unassembled WGS sequence"/>
</dbReference>
<dbReference type="EMBL" id="CAJPIN010000136">
    <property type="protein sequence ID" value="CAG2053104.1"/>
    <property type="molecule type" value="Genomic_DNA"/>
</dbReference>
<accession>A0ABN7NJP6</accession>